<protein>
    <recommendedName>
        <fullName evidence="3">Protein kinase domain-containing protein</fullName>
    </recommendedName>
</protein>
<proteinExistence type="predicted"/>
<gene>
    <name evidence="1" type="ORF">TELCIR_08807</name>
</gene>
<keyword evidence="2" id="KW-1185">Reference proteome</keyword>
<dbReference type="EMBL" id="KZ346683">
    <property type="protein sequence ID" value="PIO69370.1"/>
    <property type="molecule type" value="Genomic_DNA"/>
</dbReference>
<reference evidence="1 2" key="1">
    <citation type="submission" date="2015-09" db="EMBL/GenBank/DDBJ databases">
        <title>Draft genome of the parasitic nematode Teladorsagia circumcincta isolate WARC Sus (inbred).</title>
        <authorList>
            <person name="Mitreva M."/>
        </authorList>
    </citation>
    <scope>NUCLEOTIDE SEQUENCE [LARGE SCALE GENOMIC DNA]</scope>
    <source>
        <strain evidence="1 2">S</strain>
    </source>
</reference>
<dbReference type="AlphaFoldDB" id="A0A2G9UIQ9"/>
<evidence type="ECO:0008006" key="3">
    <source>
        <dbReference type="Google" id="ProtNLM"/>
    </source>
</evidence>
<organism evidence="1 2">
    <name type="scientific">Teladorsagia circumcincta</name>
    <name type="common">Brown stomach worm</name>
    <name type="synonym">Ostertagia circumcincta</name>
    <dbReference type="NCBI Taxonomy" id="45464"/>
    <lineage>
        <taxon>Eukaryota</taxon>
        <taxon>Metazoa</taxon>
        <taxon>Ecdysozoa</taxon>
        <taxon>Nematoda</taxon>
        <taxon>Chromadorea</taxon>
        <taxon>Rhabditida</taxon>
        <taxon>Rhabditina</taxon>
        <taxon>Rhabditomorpha</taxon>
        <taxon>Strongyloidea</taxon>
        <taxon>Trichostrongylidae</taxon>
        <taxon>Teladorsagia</taxon>
    </lineage>
</organism>
<accession>A0A2G9UIQ9</accession>
<name>A0A2G9UIQ9_TELCI</name>
<dbReference type="Proteomes" id="UP000230423">
    <property type="component" value="Unassembled WGS sequence"/>
</dbReference>
<evidence type="ECO:0000313" key="1">
    <source>
        <dbReference type="EMBL" id="PIO69370.1"/>
    </source>
</evidence>
<sequence>MKIARSADSLPERTAGTGLAALLPGARPDVVFFISKILVYRPRARLCGKEVLRDPFFDSLFREGAKRSNGQSISQCITSADIAEAHSIDESKVKAKLTSIVMRTKLDFSCDDESKESRELNAQQGQKVGASKVNFTTVDFPGYVTHYVPRAFFKIRV</sequence>
<evidence type="ECO:0000313" key="2">
    <source>
        <dbReference type="Proteomes" id="UP000230423"/>
    </source>
</evidence>